<organism evidence="2 3">
    <name type="scientific">Ornithinimicrobium avium</name>
    <dbReference type="NCBI Taxonomy" id="2283195"/>
    <lineage>
        <taxon>Bacteria</taxon>
        <taxon>Bacillati</taxon>
        <taxon>Actinomycetota</taxon>
        <taxon>Actinomycetes</taxon>
        <taxon>Micrococcales</taxon>
        <taxon>Ornithinimicrobiaceae</taxon>
        <taxon>Ornithinimicrobium</taxon>
    </lineage>
</organism>
<sequence>MSAMEVVVALLMVVGIVGIVVPVLPGLLLVVAGVVLWALDERSTTGWVVLAVALAIYAAGLVLQWLVPGRRMRRAGVATSTLLVGVVTAVIMAFVIPVVGLFVGFPLGIFLVSLARTRDHREALRATGHALRAVGTNILIELTTAFLIVAVWAVSVIFLT</sequence>
<proteinExistence type="predicted"/>
<gene>
    <name evidence="2" type="ORF">DV701_05050</name>
</gene>
<keyword evidence="1" id="KW-0812">Transmembrane</keyword>
<keyword evidence="1" id="KW-0472">Membrane</keyword>
<dbReference type="PANTHER" id="PTHR39165:SF1">
    <property type="entry name" value="DUF456 DOMAIN-CONTAINING PROTEIN"/>
    <property type="match status" value="1"/>
</dbReference>
<evidence type="ECO:0000313" key="3">
    <source>
        <dbReference type="Proteomes" id="UP000253790"/>
    </source>
</evidence>
<dbReference type="KEGG" id="orn:DV701_05050"/>
<dbReference type="InterPro" id="IPR007403">
    <property type="entry name" value="DUF456"/>
</dbReference>
<feature type="transmembrane region" description="Helical" evidence="1">
    <location>
        <begin position="46"/>
        <end position="67"/>
    </location>
</feature>
<keyword evidence="1" id="KW-1133">Transmembrane helix</keyword>
<dbReference type="RefSeq" id="WP_114927338.1">
    <property type="nucleotide sequence ID" value="NZ_CP031229.1"/>
</dbReference>
<feature type="transmembrane region" description="Helical" evidence="1">
    <location>
        <begin position="82"/>
        <end position="115"/>
    </location>
</feature>
<name>A0A345NKL5_9MICO</name>
<evidence type="ECO:0000256" key="1">
    <source>
        <dbReference type="SAM" id="Phobius"/>
    </source>
</evidence>
<feature type="transmembrane region" description="Helical" evidence="1">
    <location>
        <begin position="136"/>
        <end position="159"/>
    </location>
</feature>
<dbReference type="OrthoDB" id="3577600at2"/>
<protein>
    <submittedName>
        <fullName evidence="2">DUF456 domain-containing protein</fullName>
    </submittedName>
</protein>
<dbReference type="PANTHER" id="PTHR39165">
    <property type="entry name" value="IG HYPOTHETICAL 17883"/>
    <property type="match status" value="1"/>
</dbReference>
<dbReference type="AlphaFoldDB" id="A0A345NKL5"/>
<dbReference type="Pfam" id="PF04306">
    <property type="entry name" value="DUF456"/>
    <property type="match status" value="1"/>
</dbReference>
<dbReference type="Proteomes" id="UP000253790">
    <property type="component" value="Chromosome"/>
</dbReference>
<keyword evidence="3" id="KW-1185">Reference proteome</keyword>
<feature type="transmembrane region" description="Helical" evidence="1">
    <location>
        <begin position="6"/>
        <end position="39"/>
    </location>
</feature>
<reference evidence="2 3" key="1">
    <citation type="submission" date="2018-07" db="EMBL/GenBank/DDBJ databases">
        <title>Complete genome sequencing of Ornithinimicrobium sp. AMA3305.</title>
        <authorList>
            <person name="Bae J.-W."/>
        </authorList>
    </citation>
    <scope>NUCLEOTIDE SEQUENCE [LARGE SCALE GENOMIC DNA]</scope>
    <source>
        <strain evidence="2 3">AMA3305</strain>
    </source>
</reference>
<dbReference type="EMBL" id="CP031229">
    <property type="protein sequence ID" value="AXH95573.1"/>
    <property type="molecule type" value="Genomic_DNA"/>
</dbReference>
<evidence type="ECO:0000313" key="2">
    <source>
        <dbReference type="EMBL" id="AXH95573.1"/>
    </source>
</evidence>
<accession>A0A345NKL5</accession>